<name>A0A3L6QL31_PANMI</name>
<dbReference type="Proteomes" id="UP000275267">
    <property type="component" value="Unassembled WGS sequence"/>
</dbReference>
<dbReference type="InterPro" id="IPR055302">
    <property type="entry name" value="F-box_dom-containing"/>
</dbReference>
<dbReference type="InterPro" id="IPR006566">
    <property type="entry name" value="FBD"/>
</dbReference>
<dbReference type="InterPro" id="IPR032675">
    <property type="entry name" value="LRR_dom_sf"/>
</dbReference>
<dbReference type="Gene3D" id="3.80.10.10">
    <property type="entry name" value="Ribonuclease Inhibitor"/>
    <property type="match status" value="1"/>
</dbReference>
<dbReference type="Pfam" id="PF00646">
    <property type="entry name" value="F-box"/>
    <property type="match status" value="1"/>
</dbReference>
<dbReference type="SMART" id="SM00256">
    <property type="entry name" value="FBOX"/>
    <property type="match status" value="1"/>
</dbReference>
<keyword evidence="3" id="KW-1185">Reference proteome</keyword>
<sequence>MASHGDTTRQPWWWRSSMSTANGAATQDVSDRELDPNLRAPPLNMVRSSLLLIRRLVPKTPIAAPRSRPLPPPAAAQGAVPDQGVDRISDLPDELLCAIVSSLPAEERARTMVLSRRWSNLWPSFPLNLDDGEFGRPWQGKYLGVERLITRILSTHRGPVRRLRLGDVYRTSTSDTWFRSPALDKLEELHFHYKFMYGPGRKALPSSALFSELRVASYGRCEFPEDLGRGATFPKLRELTLYQLRISDGALHAMISACPALSSLFLGDNIGIHRVRISSPRLPISSSWEDESGQLLNGGPSIECLDRHLKEIVMIYERCIGGANFVKFFLMNARVLRMMQFRVPFVCSKKWKAQQKHALPKRKDWASPVAKLNFVDRSYFGQYEGEYITQELLSYDNPFGCQL</sequence>
<feature type="domain" description="F-box" evidence="1">
    <location>
        <begin position="85"/>
        <end position="121"/>
    </location>
</feature>
<dbReference type="PROSITE" id="PS50181">
    <property type="entry name" value="FBOX"/>
    <property type="match status" value="1"/>
</dbReference>
<dbReference type="SUPFAM" id="SSF81383">
    <property type="entry name" value="F-box domain"/>
    <property type="match status" value="1"/>
</dbReference>
<reference evidence="3" key="1">
    <citation type="journal article" date="2019" name="Nat. Commun.">
        <title>The genome of broomcorn millet.</title>
        <authorList>
            <person name="Zou C."/>
            <person name="Miki D."/>
            <person name="Li D."/>
            <person name="Tang Q."/>
            <person name="Xiao L."/>
            <person name="Rajput S."/>
            <person name="Deng P."/>
            <person name="Jia W."/>
            <person name="Huang R."/>
            <person name="Zhang M."/>
            <person name="Sun Y."/>
            <person name="Hu J."/>
            <person name="Fu X."/>
            <person name="Schnable P.S."/>
            <person name="Li F."/>
            <person name="Zhang H."/>
            <person name="Feng B."/>
            <person name="Zhu X."/>
            <person name="Liu R."/>
            <person name="Schnable J.C."/>
            <person name="Zhu J.-K."/>
            <person name="Zhang H."/>
        </authorList>
    </citation>
    <scope>NUCLEOTIDE SEQUENCE [LARGE SCALE GENOMIC DNA]</scope>
</reference>
<dbReference type="InterPro" id="IPR036047">
    <property type="entry name" value="F-box-like_dom_sf"/>
</dbReference>
<gene>
    <name evidence="2" type="ORF">C2845_PM04G07850</name>
</gene>
<comment type="caution">
    <text evidence="2">The sequence shown here is derived from an EMBL/GenBank/DDBJ whole genome shotgun (WGS) entry which is preliminary data.</text>
</comment>
<dbReference type="Pfam" id="PF08387">
    <property type="entry name" value="FBD"/>
    <property type="match status" value="1"/>
</dbReference>
<dbReference type="Pfam" id="PF24758">
    <property type="entry name" value="LRR_At5g56370"/>
    <property type="match status" value="1"/>
</dbReference>
<evidence type="ECO:0000313" key="2">
    <source>
        <dbReference type="EMBL" id="RLM84587.1"/>
    </source>
</evidence>
<dbReference type="InterPro" id="IPR001810">
    <property type="entry name" value="F-box_dom"/>
</dbReference>
<dbReference type="CDD" id="cd22160">
    <property type="entry name" value="F-box_AtFBL13-like"/>
    <property type="match status" value="1"/>
</dbReference>
<dbReference type="STRING" id="4540.A0A3L6QL31"/>
<proteinExistence type="predicted"/>
<dbReference type="InterPro" id="IPR053781">
    <property type="entry name" value="F-box_AtFBL13-like"/>
</dbReference>
<evidence type="ECO:0000259" key="1">
    <source>
        <dbReference type="PROSITE" id="PS50181"/>
    </source>
</evidence>
<evidence type="ECO:0000313" key="3">
    <source>
        <dbReference type="Proteomes" id="UP000275267"/>
    </source>
</evidence>
<accession>A0A3L6QL31</accession>
<protein>
    <recommendedName>
        <fullName evidence="1">F-box domain-containing protein</fullName>
    </recommendedName>
</protein>
<dbReference type="InterPro" id="IPR055411">
    <property type="entry name" value="LRR_FXL15/At3g58940/PEG3-like"/>
</dbReference>
<dbReference type="PANTHER" id="PTHR32141:SF172">
    <property type="entry name" value="OS07G0286300 PROTEIN"/>
    <property type="match status" value="1"/>
</dbReference>
<dbReference type="OrthoDB" id="629808at2759"/>
<dbReference type="PANTHER" id="PTHR32141">
    <property type="match status" value="1"/>
</dbReference>
<dbReference type="EMBL" id="PQIB02000011">
    <property type="protein sequence ID" value="RLM84587.1"/>
    <property type="molecule type" value="Genomic_DNA"/>
</dbReference>
<organism evidence="2 3">
    <name type="scientific">Panicum miliaceum</name>
    <name type="common">Proso millet</name>
    <name type="synonym">Broomcorn millet</name>
    <dbReference type="NCBI Taxonomy" id="4540"/>
    <lineage>
        <taxon>Eukaryota</taxon>
        <taxon>Viridiplantae</taxon>
        <taxon>Streptophyta</taxon>
        <taxon>Embryophyta</taxon>
        <taxon>Tracheophyta</taxon>
        <taxon>Spermatophyta</taxon>
        <taxon>Magnoliopsida</taxon>
        <taxon>Liliopsida</taxon>
        <taxon>Poales</taxon>
        <taxon>Poaceae</taxon>
        <taxon>PACMAD clade</taxon>
        <taxon>Panicoideae</taxon>
        <taxon>Panicodae</taxon>
        <taxon>Paniceae</taxon>
        <taxon>Panicinae</taxon>
        <taxon>Panicum</taxon>
        <taxon>Panicum sect. Panicum</taxon>
    </lineage>
</organism>
<dbReference type="AlphaFoldDB" id="A0A3L6QL31"/>